<gene>
    <name evidence="2" type="ORF">TBRA_LOCUS1552</name>
</gene>
<keyword evidence="3" id="KW-1185">Reference proteome</keyword>
<dbReference type="OrthoDB" id="10250282at2759"/>
<feature type="compositionally biased region" description="Low complexity" evidence="1">
    <location>
        <begin position="1"/>
        <end position="41"/>
    </location>
</feature>
<dbReference type="AlphaFoldDB" id="A0A6H5HYU4"/>
<proteinExistence type="predicted"/>
<sequence>MAPATLPTPRRAASRSAPSSRAPATGSRTAARSTTRTAPRSSTDELRLADNFSARQPVQVELLHAQHDGLSDSGADERQQPRLRLSARRTPRIEPAHDVSRSAAKRRHDFRHLRTGIRQDGHEETRLPVRGHEHDERVSTLLLLISSFLLALVLQSK</sequence>
<feature type="region of interest" description="Disordered" evidence="1">
    <location>
        <begin position="1"/>
        <end position="105"/>
    </location>
</feature>
<dbReference type="EMBL" id="CADCXV010000335">
    <property type="protein sequence ID" value="CAB0029520.1"/>
    <property type="molecule type" value="Genomic_DNA"/>
</dbReference>
<evidence type="ECO:0000313" key="2">
    <source>
        <dbReference type="EMBL" id="CAB0029520.1"/>
    </source>
</evidence>
<evidence type="ECO:0000256" key="1">
    <source>
        <dbReference type="SAM" id="MobiDB-lite"/>
    </source>
</evidence>
<evidence type="ECO:0000313" key="3">
    <source>
        <dbReference type="Proteomes" id="UP000479190"/>
    </source>
</evidence>
<reference evidence="2 3" key="1">
    <citation type="submission" date="2020-02" db="EMBL/GenBank/DDBJ databases">
        <authorList>
            <person name="Ferguson B K."/>
        </authorList>
    </citation>
    <scope>NUCLEOTIDE SEQUENCE [LARGE SCALE GENOMIC DNA]</scope>
</reference>
<organism evidence="2 3">
    <name type="scientific">Trichogramma brassicae</name>
    <dbReference type="NCBI Taxonomy" id="86971"/>
    <lineage>
        <taxon>Eukaryota</taxon>
        <taxon>Metazoa</taxon>
        <taxon>Ecdysozoa</taxon>
        <taxon>Arthropoda</taxon>
        <taxon>Hexapoda</taxon>
        <taxon>Insecta</taxon>
        <taxon>Pterygota</taxon>
        <taxon>Neoptera</taxon>
        <taxon>Endopterygota</taxon>
        <taxon>Hymenoptera</taxon>
        <taxon>Apocrita</taxon>
        <taxon>Proctotrupomorpha</taxon>
        <taxon>Chalcidoidea</taxon>
        <taxon>Trichogrammatidae</taxon>
        <taxon>Trichogramma</taxon>
    </lineage>
</organism>
<dbReference type="Proteomes" id="UP000479190">
    <property type="component" value="Unassembled WGS sequence"/>
</dbReference>
<protein>
    <submittedName>
        <fullName evidence="2">Uncharacterized protein</fullName>
    </submittedName>
</protein>
<accession>A0A6H5HYU4</accession>
<feature type="compositionally biased region" description="Basic and acidic residues" evidence="1">
    <location>
        <begin position="91"/>
        <end position="100"/>
    </location>
</feature>
<feature type="compositionally biased region" description="Basic and acidic residues" evidence="1">
    <location>
        <begin position="64"/>
        <end position="80"/>
    </location>
</feature>
<name>A0A6H5HYU4_9HYME</name>